<reference evidence="3 4" key="1">
    <citation type="submission" date="2019-08" db="EMBL/GenBank/DDBJ databases">
        <title>Genomes of Antarctic Bizionia species.</title>
        <authorList>
            <person name="Bowman J.P."/>
        </authorList>
    </citation>
    <scope>NUCLEOTIDE SEQUENCE [LARGE SCALE GENOMIC DNA]</scope>
    <source>
        <strain evidence="3 4">APA-1</strain>
    </source>
</reference>
<keyword evidence="4" id="KW-1185">Reference proteome</keyword>
<dbReference type="PANTHER" id="PTHR10098:SF108">
    <property type="entry name" value="TETRATRICOPEPTIDE REPEAT PROTEIN 28"/>
    <property type="match status" value="1"/>
</dbReference>
<feature type="chain" id="PRO_5023112237" evidence="1">
    <location>
        <begin position="20"/>
        <end position="1134"/>
    </location>
</feature>
<gene>
    <name evidence="3" type="ORF">ES675_09085</name>
</gene>
<sequence length="1134" mass="130543">MKQVFFSILFMYSCAFAFAQNTDSHYEQWLSLILKGDQAIKEQQTDSAQFYYLKAKDFSAINLLDHPVYMYSLDRLISNAIPLHLEEQTKNYLKDVETRTNTIYGASHPFSNYVSDSLMDVQAYLSGKKSLVNDYYNELDNQFEAQDKNNKAIAPFAKELALYSFMISENQNAQYYFQSWEPHENTGYEAYKDIHLLCNLNHSNTLFDANENEEALSYIIRAYKIMETDSVLEKRFGINIRDKLFNYFRDIKDYELACYYAINLSDHYKNTFGKTSNEYVYILNELAYSHGMQKNDELANVYYSLALHIMLTNLDKEFSSYPGIKDNYIYSLQIQNKPEDILEFYKKEILFFTASKVFNENYIRALKDYKELVDIGNDDIEIIRILNLEIDYYNHKNLYESDFIKAVFKLAGLYVFYSESNKVDQILDKNRTNLELALKNSDYNAGEFYRSMVVFENSRTNGDTMVSKKRMLEYSNNAVSYFEKTNTDYSYYSNLMILRAFAIWALEGNSKGLDAFYSHKQQLENRGLTQTEDYASMLFLMTELTEGTDKNKQDLELIESAMAISRTLNLENSANYNSMRSKYASLLVKTGKTADAVPYYKATYDFHISRLDSEAVVKSSTAQEFKIDQTVLDFFSEIQFINYQLNGADEVLLDKAIEASLLTKNLTLNISGNILNQLRNLEDEYVTQSIKAHTELAYLQLYLMDLYNKKDDGENSEKLRLLEINLDKSYSELISSYFENHDEKLITPINYKNFKLDTNSTFIDYSRIKDTEDNFSYLAYVYSAKWSQPKLVYIGSEDAINSILNKGDLKNLSYNTRGSEGTSMNTATVGKELYTLLWEPLLPFLEKNTEINYSLSGILNKIPMATLQDSEGQLLLEKYKLHQISNASVLTTSTKVEPTINNLTIYGGIDYDTQRTLNLTNKFSYLKGTKDEALAIKAIIPNATILADKEASESNFRNLSGKSPSILHVATHGFYFDYDEAPKGDFGSNLKTVKNPLKRTGLLLADGNEGINGIYQSGFKQQTDGVLTSLEIAYMDLRQTDLVVLSACETGLGDIDGAEGVYGLQRAFKMAGVDLILMSLWEIPDKETKEFMTYFYTECQAKKDVRQAFRNTQLHMKNLYKDNPENWAAFILVE</sequence>
<evidence type="ECO:0000313" key="3">
    <source>
        <dbReference type="EMBL" id="TYB72700.1"/>
    </source>
</evidence>
<feature type="domain" description="CHAT" evidence="2">
    <location>
        <begin position="829"/>
        <end position="1133"/>
    </location>
</feature>
<evidence type="ECO:0000313" key="4">
    <source>
        <dbReference type="Proteomes" id="UP000324358"/>
    </source>
</evidence>
<evidence type="ECO:0000259" key="2">
    <source>
        <dbReference type="Pfam" id="PF12770"/>
    </source>
</evidence>
<dbReference type="EMBL" id="VSKL01000003">
    <property type="protein sequence ID" value="TYB72700.1"/>
    <property type="molecule type" value="Genomic_DNA"/>
</dbReference>
<dbReference type="InterPro" id="IPR024983">
    <property type="entry name" value="CHAT_dom"/>
</dbReference>
<dbReference type="AlphaFoldDB" id="A0A5D0QU48"/>
<comment type="caution">
    <text evidence="3">The sequence shown here is derived from an EMBL/GenBank/DDBJ whole genome shotgun (WGS) entry which is preliminary data.</text>
</comment>
<dbReference type="Pfam" id="PF12770">
    <property type="entry name" value="CHAT"/>
    <property type="match status" value="1"/>
</dbReference>
<dbReference type="PANTHER" id="PTHR10098">
    <property type="entry name" value="RAPSYN-RELATED"/>
    <property type="match status" value="1"/>
</dbReference>
<accession>A0A5D0QU48</accession>
<organism evidence="3 4">
    <name type="scientific">Bizionia algoritergicola</name>
    <dbReference type="NCBI Taxonomy" id="291187"/>
    <lineage>
        <taxon>Bacteria</taxon>
        <taxon>Pseudomonadati</taxon>
        <taxon>Bacteroidota</taxon>
        <taxon>Flavobacteriia</taxon>
        <taxon>Flavobacteriales</taxon>
        <taxon>Flavobacteriaceae</taxon>
        <taxon>Bizionia</taxon>
    </lineage>
</organism>
<keyword evidence="1" id="KW-0732">Signal</keyword>
<dbReference type="OrthoDB" id="9771112at2"/>
<evidence type="ECO:0000256" key="1">
    <source>
        <dbReference type="SAM" id="SignalP"/>
    </source>
</evidence>
<dbReference type="RefSeq" id="WP_066251232.1">
    <property type="nucleotide sequence ID" value="NZ_VSKL01000003.1"/>
</dbReference>
<feature type="signal peptide" evidence="1">
    <location>
        <begin position="1"/>
        <end position="19"/>
    </location>
</feature>
<dbReference type="Proteomes" id="UP000324358">
    <property type="component" value="Unassembled WGS sequence"/>
</dbReference>
<name>A0A5D0QU48_9FLAO</name>
<proteinExistence type="predicted"/>
<protein>
    <submittedName>
        <fullName evidence="3">CHAT domain-containing protein</fullName>
    </submittedName>
</protein>